<feature type="domain" description="PA14" evidence="3">
    <location>
        <begin position="690"/>
        <end position="826"/>
    </location>
</feature>
<dbReference type="Proteomes" id="UP000664034">
    <property type="component" value="Unassembled WGS sequence"/>
</dbReference>
<dbReference type="Pfam" id="PF18962">
    <property type="entry name" value="Por_Secre_tail"/>
    <property type="match status" value="1"/>
</dbReference>
<dbReference type="InterPro" id="IPR026444">
    <property type="entry name" value="Secre_tail"/>
</dbReference>
<keyword evidence="2" id="KW-0732">Signal</keyword>
<evidence type="ECO:0000259" key="3">
    <source>
        <dbReference type="PROSITE" id="PS51820"/>
    </source>
</evidence>
<dbReference type="InterPro" id="IPR039448">
    <property type="entry name" value="Beta_helix"/>
</dbReference>
<feature type="signal peptide" evidence="2">
    <location>
        <begin position="1"/>
        <end position="36"/>
    </location>
</feature>
<feature type="domain" description="PA14" evidence="3">
    <location>
        <begin position="1013"/>
        <end position="1150"/>
    </location>
</feature>
<dbReference type="SUPFAM" id="SSF51126">
    <property type="entry name" value="Pectin lyase-like"/>
    <property type="match status" value="2"/>
</dbReference>
<feature type="domain" description="PA14" evidence="3">
    <location>
        <begin position="853"/>
        <end position="989"/>
    </location>
</feature>
<dbReference type="Pfam" id="PF13229">
    <property type="entry name" value="Beta_helix"/>
    <property type="match status" value="1"/>
</dbReference>
<name>A0A939K789_9BACT</name>
<dbReference type="Gene3D" id="2.160.20.10">
    <property type="entry name" value="Single-stranded right-handed beta-helix, Pectin lyase-like"/>
    <property type="match status" value="2"/>
</dbReference>
<evidence type="ECO:0000313" key="4">
    <source>
        <dbReference type="EMBL" id="MBO0939683.1"/>
    </source>
</evidence>
<dbReference type="InterPro" id="IPR011050">
    <property type="entry name" value="Pectin_lyase_fold/virulence"/>
</dbReference>
<sequence length="1414" mass="151745">MIQVQRNQHLCHRKISPFVFAMFAALLLVSSVATQAQTTYYVANSGNDGNGGRSADNPFQSLNKVNSLTLQPGDQVLFRRGDTFRGTLLIRQSGNAGQPIVIDAFGSGKKPVLAGSVSVSNWTNIGNNTWQANIDLGSRTTGVYKNGSALPLGRYPNLDAPNRGYLTVQGHNGKVRLDSKDELGGIDWTGGEAVVRPVQWILDRATITKQNGKSLTLNNNSGYDIADGFGFFIQNHPATLDQPGEWYYNPNNKTLRIYDGSNPNGQTITATTNNEAVNLNNVSNITLRNLEITQALSTNLLINNGSNITVSGVEVTNAGEDGVLIQGGGNTILMENGLIQDVNNNGFAIGGYQNLTFRGNTVQRIGLVPGRGKSGDGTYTGFQSASYANTLIENNVVDQIGYNGVNFANNTTIQRNRVSNFCVTKSDGGGLYIWNGNHQGMSGVRLLNNIVFNGIGTAEGTPGGAYSGANGIYLDDCTTNIELSGNSVFNCKGLGIYLHGSSSVQVKNNTSYNNGEAQLSMTSITNSCSPNNNVIQNNILFSRTTDQLVAKYESHLNDLNNYGQYSSNVYARPFEDNNKIRIVYGVNGNLVGADRPLADWQSRSGQDGGSSNSPITYNPSTQNPNDYIRFEYNDTGSDKTIRLNGNYRDARNTFYADQITLAPFTSVVLLKDGGSPPPAAPLRDPENPANAVVGLDFNYYEGSWGQVSQLNGVTPVKSGQTGQPDLSQRNREDNFGLKFTGYINVPTDGQYTFYTNSDDGSKLYIGTTEVVNNDFGHAEQERSGTIGLKAGRHAISIPYLQGGGGKALSVSYSGPGIGKQVIPASAFFRVGSSTPPPPPPPVATLRDPENPANATNGLDYSYYEGSWGQVSQLNGVSPVKSGQTAQPDLSQRNREDNFGLKFTGYINVPADGQYTFYTYSDDGSKLYIGTTEVVNNDFGHAEQERAGTIGLKAGRHAISIPYLQGGGGKALSVSYSGPGIGKQVIPASAFFRVGASTPVALVANLRNPENPANVVNGLDYGYYEGSWGNNLPDFGNLAPVRMGTTDQANLSTPHREDSFGMQFRGYVSVPTDGQYTFYTFSDDGSKLYIGTTQVVDNDGGHPEQERSGTIGLKAGKHAIMVPYYEGGGGQNLVVSYSGPGITRQVIPASAYYRVGTANSTPTVITNSGTGLLGSYFNNKSLTGSPVLNRTDAVVDFDWGTGSPAATVNVDNFSVRWSGQVEAPVTANYVFTTIADDGVRLWVNNNLVIDNWTDHPPVTDNSAGIALTAGQRYNIRLEYYENGIGAVARLGWSYPGVSTSIIPKTRLYPATAGARVASTDEPSVELLTQEATNRVQVYPIPAQHELTVKFSATEAGDASIQLTNLAGLSVLKLTKPHTTGQQLLTVPVREVPRGYYLLTLLHNGQRTTQKVLLVE</sequence>
<feature type="compositionally biased region" description="Polar residues" evidence="1">
    <location>
        <begin position="601"/>
        <end position="624"/>
    </location>
</feature>
<dbReference type="InterPro" id="IPR006626">
    <property type="entry name" value="PbH1"/>
</dbReference>
<protein>
    <submittedName>
        <fullName evidence="4">Right-handed parallel beta-helix repeat-containing protein</fullName>
    </submittedName>
</protein>
<evidence type="ECO:0000313" key="5">
    <source>
        <dbReference type="Proteomes" id="UP000664034"/>
    </source>
</evidence>
<dbReference type="SMART" id="SM00758">
    <property type="entry name" value="PA14"/>
    <property type="match status" value="4"/>
</dbReference>
<gene>
    <name evidence="4" type="ORF">J2I47_24260</name>
</gene>
<evidence type="ECO:0000256" key="2">
    <source>
        <dbReference type="SAM" id="SignalP"/>
    </source>
</evidence>
<dbReference type="InterPro" id="IPR012334">
    <property type="entry name" value="Pectin_lyas_fold"/>
</dbReference>
<dbReference type="Pfam" id="PF07691">
    <property type="entry name" value="PA14"/>
    <property type="match status" value="4"/>
</dbReference>
<dbReference type="NCBIfam" id="TIGR04183">
    <property type="entry name" value="Por_Secre_tail"/>
    <property type="match status" value="1"/>
</dbReference>
<feature type="domain" description="PA14" evidence="3">
    <location>
        <begin position="1166"/>
        <end position="1305"/>
    </location>
</feature>
<keyword evidence="5" id="KW-1185">Reference proteome</keyword>
<dbReference type="InterPro" id="IPR011658">
    <property type="entry name" value="PA14_dom"/>
</dbReference>
<feature type="region of interest" description="Disordered" evidence="1">
    <location>
        <begin position="832"/>
        <end position="856"/>
    </location>
</feature>
<organism evidence="4 5">
    <name type="scientific">Fibrella rubiginis</name>
    <dbReference type="NCBI Taxonomy" id="2817060"/>
    <lineage>
        <taxon>Bacteria</taxon>
        <taxon>Pseudomonadati</taxon>
        <taxon>Bacteroidota</taxon>
        <taxon>Cytophagia</taxon>
        <taxon>Cytophagales</taxon>
        <taxon>Spirosomataceae</taxon>
        <taxon>Fibrella</taxon>
    </lineage>
</organism>
<dbReference type="SUPFAM" id="SSF56988">
    <property type="entry name" value="Anthrax protective antigen"/>
    <property type="match status" value="4"/>
</dbReference>
<dbReference type="SMART" id="SM00710">
    <property type="entry name" value="PbH1"/>
    <property type="match status" value="10"/>
</dbReference>
<dbReference type="EMBL" id="JAFMYV010000016">
    <property type="protein sequence ID" value="MBO0939683.1"/>
    <property type="molecule type" value="Genomic_DNA"/>
</dbReference>
<feature type="region of interest" description="Disordered" evidence="1">
    <location>
        <begin position="598"/>
        <end position="624"/>
    </location>
</feature>
<reference evidence="4" key="1">
    <citation type="submission" date="2021-03" db="EMBL/GenBank/DDBJ databases">
        <title>Fibrella sp. HMF5335 genome sequencing and assembly.</title>
        <authorList>
            <person name="Kang H."/>
            <person name="Kim H."/>
            <person name="Bae S."/>
            <person name="Joh K."/>
        </authorList>
    </citation>
    <scope>NUCLEOTIDE SEQUENCE</scope>
    <source>
        <strain evidence="4">HMF5335</strain>
    </source>
</reference>
<dbReference type="PANTHER" id="PTHR36453:SF1">
    <property type="entry name" value="RIGHT HANDED BETA HELIX DOMAIN-CONTAINING PROTEIN"/>
    <property type="match status" value="1"/>
</dbReference>
<dbReference type="PANTHER" id="PTHR36453">
    <property type="entry name" value="SECRETED PROTEIN-RELATED"/>
    <property type="match status" value="1"/>
</dbReference>
<proteinExistence type="predicted"/>
<comment type="caution">
    <text evidence="4">The sequence shown here is derived from an EMBL/GenBank/DDBJ whole genome shotgun (WGS) entry which is preliminary data.</text>
</comment>
<evidence type="ECO:0000256" key="1">
    <source>
        <dbReference type="SAM" id="MobiDB-lite"/>
    </source>
</evidence>
<accession>A0A939K789</accession>
<feature type="chain" id="PRO_5037243653" evidence="2">
    <location>
        <begin position="37"/>
        <end position="1414"/>
    </location>
</feature>
<dbReference type="PROSITE" id="PS51820">
    <property type="entry name" value="PA14"/>
    <property type="match status" value="4"/>
</dbReference>
<dbReference type="Gene3D" id="3.90.182.10">
    <property type="entry name" value="Toxin - Anthrax Protective Antigen,domain 1"/>
    <property type="match status" value="4"/>
</dbReference>
<dbReference type="InterPro" id="IPR037524">
    <property type="entry name" value="PA14/GLEYA"/>
</dbReference>